<dbReference type="Proteomes" id="UP001292079">
    <property type="component" value="Unassembled WGS sequence"/>
</dbReference>
<reference evidence="2" key="2">
    <citation type="journal article" date="2023" name="Infect Dis Poverty">
        <title>Chromosome-scale genome of the human blood fluke Schistosoma mekongi and its implications for public health.</title>
        <authorList>
            <person name="Zhou M."/>
            <person name="Xu L."/>
            <person name="Xu D."/>
            <person name="Chen W."/>
            <person name="Khan J."/>
            <person name="Hu Y."/>
            <person name="Huang H."/>
            <person name="Wei H."/>
            <person name="Zhang Y."/>
            <person name="Chusongsang P."/>
            <person name="Tanasarnprasert K."/>
            <person name="Hu X."/>
            <person name="Limpanont Y."/>
            <person name="Lv Z."/>
        </authorList>
    </citation>
    <scope>NUCLEOTIDE SEQUENCE</scope>
    <source>
        <strain evidence="2">LV_2022a</strain>
    </source>
</reference>
<keyword evidence="3" id="KW-1185">Reference proteome</keyword>
<protein>
    <submittedName>
        <fullName evidence="2">Uncharacterized protein</fullName>
    </submittedName>
</protein>
<keyword evidence="1" id="KW-0732">Signal</keyword>
<gene>
    <name evidence="2" type="ORF">MN116_002810</name>
</gene>
<name>A0AAE2D6R5_SCHME</name>
<organism evidence="2 3">
    <name type="scientific">Schistosoma mekongi</name>
    <name type="common">Parasitic worm</name>
    <dbReference type="NCBI Taxonomy" id="38744"/>
    <lineage>
        <taxon>Eukaryota</taxon>
        <taxon>Metazoa</taxon>
        <taxon>Spiralia</taxon>
        <taxon>Lophotrochozoa</taxon>
        <taxon>Platyhelminthes</taxon>
        <taxon>Trematoda</taxon>
        <taxon>Digenea</taxon>
        <taxon>Strigeidida</taxon>
        <taxon>Schistosomatoidea</taxon>
        <taxon>Schistosomatidae</taxon>
        <taxon>Schistosoma</taxon>
    </lineage>
</organism>
<reference evidence="2" key="1">
    <citation type="submission" date="2022-04" db="EMBL/GenBank/DDBJ databases">
        <authorList>
            <person name="Xu L."/>
            <person name="Lv Z."/>
        </authorList>
    </citation>
    <scope>NUCLEOTIDE SEQUENCE</scope>
    <source>
        <strain evidence="2">LV_2022a</strain>
    </source>
</reference>
<comment type="caution">
    <text evidence="2">The sequence shown here is derived from an EMBL/GenBank/DDBJ whole genome shotgun (WGS) entry which is preliminary data.</text>
</comment>
<evidence type="ECO:0000256" key="1">
    <source>
        <dbReference type="SAM" id="SignalP"/>
    </source>
</evidence>
<feature type="chain" id="PRO_5042208598" evidence="1">
    <location>
        <begin position="24"/>
        <end position="122"/>
    </location>
</feature>
<dbReference type="InterPro" id="IPR045860">
    <property type="entry name" value="Snake_toxin-like_sf"/>
</dbReference>
<dbReference type="EMBL" id="JALJAT010000002">
    <property type="protein sequence ID" value="KAK4473441.1"/>
    <property type="molecule type" value="Genomic_DNA"/>
</dbReference>
<dbReference type="SUPFAM" id="SSF57302">
    <property type="entry name" value="Snake toxin-like"/>
    <property type="match status" value="1"/>
</dbReference>
<feature type="signal peptide" evidence="1">
    <location>
        <begin position="1"/>
        <end position="23"/>
    </location>
</feature>
<dbReference type="AlphaFoldDB" id="A0AAE2D6R5"/>
<accession>A0AAE2D6R5</accession>
<evidence type="ECO:0000313" key="2">
    <source>
        <dbReference type="EMBL" id="KAK4473441.1"/>
    </source>
</evidence>
<evidence type="ECO:0000313" key="3">
    <source>
        <dbReference type="Proteomes" id="UP001292079"/>
    </source>
</evidence>
<proteinExistence type="predicted"/>
<sequence length="122" mass="13940">MASISQILLLTLLISVNVDYSLSLSCYQCEICPTPFNSSSYLVGKENNCNWCAKLLLGNGRITVRKCSSQCSYDFWKIPYITFSYYCCQTDYCNKSVQTCTTHNILLVIFITSICYFINNKK</sequence>